<keyword evidence="9" id="KW-1185">Reference proteome</keyword>
<feature type="transmembrane region" description="Helical" evidence="7">
    <location>
        <begin position="469"/>
        <end position="488"/>
    </location>
</feature>
<dbReference type="OrthoDB" id="8904098at2759"/>
<evidence type="ECO:0000256" key="4">
    <source>
        <dbReference type="ARBA" id="ARBA00022989"/>
    </source>
</evidence>
<dbReference type="EMBL" id="MIKG01000015">
    <property type="protein sequence ID" value="RAO71415.1"/>
    <property type="molecule type" value="Genomic_DNA"/>
</dbReference>
<evidence type="ECO:0000313" key="9">
    <source>
        <dbReference type="Proteomes" id="UP000249363"/>
    </source>
</evidence>
<keyword evidence="3 7" id="KW-0812">Transmembrane</keyword>
<dbReference type="InterPro" id="IPR000109">
    <property type="entry name" value="POT_fam"/>
</dbReference>
<gene>
    <name evidence="8" type="ORF">BHQ10_007427</name>
</gene>
<feature type="transmembrane region" description="Helical" evidence="7">
    <location>
        <begin position="228"/>
        <end position="248"/>
    </location>
</feature>
<sequence>MEPDQSQEASPTTEKQPGFSSNADSADLRLVRGEIPVTALIVVCLSFFERIAFNAVTSPLQNYIQNAEDDPLRPGALGLGEEIASTIISIFFMISFTTPLLAGVLADVYLGRFRTVLLSYGMYILGVFVLFMTSLPALLSRGAGLPGLIVAMVFVSCGLGAIKATIPPYLAEQCSNVNEEIVILPSGERVFVSRPATIEYTFNLYYWSSNMGVLSRIASTYLEKNVGFWAAFLVGLSSLCLGVITLLVSRGRLIEVDRQVSAIIWAARALRIAVFKRLHIPISKNEDDRSVPGSDEYIQQLKSGLKVCHAFLPFVVYWLCQAQMGTNTVSQAANMQTHGIPNDLLSVIDAFTVIIVLPMLNHMLYPWLRKLGYSCSSITRIAVGLAFESCAMAWATGVQALIYTSPPCYSRPRACAASHNGALPNDVNVAFQLPAYVFEGIGESFALPAVYDYAFNNSHQNLKSIVQGIYVLSAAFGYGISLALSPTYKDPKLLYMYAGLAGSTMLVTIAFILAFRAH</sequence>
<feature type="transmembrane region" description="Helical" evidence="7">
    <location>
        <begin position="83"/>
        <end position="105"/>
    </location>
</feature>
<dbReference type="SUPFAM" id="SSF103473">
    <property type="entry name" value="MFS general substrate transporter"/>
    <property type="match status" value="1"/>
</dbReference>
<evidence type="ECO:0000256" key="7">
    <source>
        <dbReference type="SAM" id="Phobius"/>
    </source>
</evidence>
<comment type="subcellular location">
    <subcellularLocation>
        <location evidence="1">Membrane</location>
        <topology evidence="1">Multi-pass membrane protein</topology>
    </subcellularLocation>
</comment>
<name>A0A364L6H1_TALAM</name>
<dbReference type="GeneID" id="63796642"/>
<dbReference type="Pfam" id="PF00854">
    <property type="entry name" value="PTR2"/>
    <property type="match status" value="1"/>
</dbReference>
<evidence type="ECO:0000256" key="6">
    <source>
        <dbReference type="SAM" id="MobiDB-lite"/>
    </source>
</evidence>
<evidence type="ECO:0000256" key="3">
    <source>
        <dbReference type="ARBA" id="ARBA00022692"/>
    </source>
</evidence>
<evidence type="ECO:0000256" key="1">
    <source>
        <dbReference type="ARBA" id="ARBA00004141"/>
    </source>
</evidence>
<organism evidence="8 9">
    <name type="scientific">Talaromyces amestolkiae</name>
    <dbReference type="NCBI Taxonomy" id="1196081"/>
    <lineage>
        <taxon>Eukaryota</taxon>
        <taxon>Fungi</taxon>
        <taxon>Dikarya</taxon>
        <taxon>Ascomycota</taxon>
        <taxon>Pezizomycotina</taxon>
        <taxon>Eurotiomycetes</taxon>
        <taxon>Eurotiomycetidae</taxon>
        <taxon>Eurotiales</taxon>
        <taxon>Trichocomaceae</taxon>
        <taxon>Talaromyces</taxon>
        <taxon>Talaromyces sect. Talaromyces</taxon>
    </lineage>
</organism>
<feature type="transmembrane region" description="Helical" evidence="7">
    <location>
        <begin position="494"/>
        <end position="515"/>
    </location>
</feature>
<proteinExistence type="inferred from homology"/>
<keyword evidence="5 7" id="KW-0472">Membrane</keyword>
<dbReference type="PANTHER" id="PTHR11654">
    <property type="entry name" value="OLIGOPEPTIDE TRANSPORTER-RELATED"/>
    <property type="match status" value="1"/>
</dbReference>
<accession>A0A364L6H1</accession>
<comment type="similarity">
    <text evidence="2">Belongs to the major facilitator superfamily. Proton-dependent oligopeptide transporter (POT/PTR) (TC 2.A.17) family.</text>
</comment>
<feature type="region of interest" description="Disordered" evidence="6">
    <location>
        <begin position="1"/>
        <end position="21"/>
    </location>
</feature>
<evidence type="ECO:0000256" key="5">
    <source>
        <dbReference type="ARBA" id="ARBA00023136"/>
    </source>
</evidence>
<dbReference type="Proteomes" id="UP000249363">
    <property type="component" value="Unassembled WGS sequence"/>
</dbReference>
<feature type="transmembrane region" description="Helical" evidence="7">
    <location>
        <begin position="117"/>
        <end position="139"/>
    </location>
</feature>
<protein>
    <recommendedName>
        <fullName evidence="10">Major facilitator superfamily (MFS) profile domain-containing protein</fullName>
    </recommendedName>
</protein>
<evidence type="ECO:0000313" key="8">
    <source>
        <dbReference type="EMBL" id="RAO71415.1"/>
    </source>
</evidence>
<dbReference type="GO" id="GO:0022857">
    <property type="term" value="F:transmembrane transporter activity"/>
    <property type="evidence" value="ECO:0007669"/>
    <property type="project" value="InterPro"/>
</dbReference>
<reference evidence="8 9" key="1">
    <citation type="journal article" date="2017" name="Biotechnol. Biofuels">
        <title>Differential beta-glucosidase expression as a function of carbon source availability in Talaromyces amestolkiae: a genomic and proteomic approach.</title>
        <authorList>
            <person name="de Eugenio L.I."/>
            <person name="Mendez-Liter J.A."/>
            <person name="Nieto-Dominguez M."/>
            <person name="Alonso L."/>
            <person name="Gil-Munoz J."/>
            <person name="Barriuso J."/>
            <person name="Prieto A."/>
            <person name="Martinez M.J."/>
        </authorList>
    </citation>
    <scope>NUCLEOTIDE SEQUENCE [LARGE SCALE GENOMIC DNA]</scope>
    <source>
        <strain evidence="8 9">CIB</strain>
    </source>
</reference>
<dbReference type="RefSeq" id="XP_040735930.1">
    <property type="nucleotide sequence ID" value="XM_040880121.1"/>
</dbReference>
<feature type="transmembrane region" description="Helical" evidence="7">
    <location>
        <begin position="145"/>
        <end position="162"/>
    </location>
</feature>
<keyword evidence="4 7" id="KW-1133">Transmembrane helix</keyword>
<dbReference type="AlphaFoldDB" id="A0A364L6H1"/>
<feature type="transmembrane region" description="Helical" evidence="7">
    <location>
        <begin position="381"/>
        <end position="403"/>
    </location>
</feature>
<dbReference type="GO" id="GO:0016020">
    <property type="term" value="C:membrane"/>
    <property type="evidence" value="ECO:0007669"/>
    <property type="project" value="UniProtKB-SubCell"/>
</dbReference>
<feature type="transmembrane region" description="Helical" evidence="7">
    <location>
        <begin position="344"/>
        <end position="361"/>
    </location>
</feature>
<evidence type="ECO:0000256" key="2">
    <source>
        <dbReference type="ARBA" id="ARBA00005982"/>
    </source>
</evidence>
<dbReference type="InterPro" id="IPR036259">
    <property type="entry name" value="MFS_trans_sf"/>
</dbReference>
<comment type="caution">
    <text evidence="8">The sequence shown here is derived from an EMBL/GenBank/DDBJ whole genome shotgun (WGS) entry which is preliminary data.</text>
</comment>
<evidence type="ECO:0008006" key="10">
    <source>
        <dbReference type="Google" id="ProtNLM"/>
    </source>
</evidence>
<dbReference type="Gene3D" id="1.20.1250.20">
    <property type="entry name" value="MFS general substrate transporter like domains"/>
    <property type="match status" value="1"/>
</dbReference>